<comment type="subcellular location">
    <subcellularLocation>
        <location evidence="1">Cell membrane</location>
        <topology evidence="1">Multi-pass membrane protein</topology>
    </subcellularLocation>
</comment>
<evidence type="ECO:0000256" key="8">
    <source>
        <dbReference type="ARBA" id="ARBA00022692"/>
    </source>
</evidence>
<evidence type="ECO:0000256" key="14">
    <source>
        <dbReference type="ARBA" id="ARBA00022989"/>
    </source>
</evidence>
<evidence type="ECO:0000256" key="20">
    <source>
        <dbReference type="RuleBase" id="RU362081"/>
    </source>
</evidence>
<dbReference type="NCBIfam" id="TIGR01511">
    <property type="entry name" value="ATPase-IB1_Cu"/>
    <property type="match status" value="1"/>
</dbReference>
<dbReference type="InterPro" id="IPR027256">
    <property type="entry name" value="P-typ_ATPase_IB"/>
</dbReference>
<evidence type="ECO:0000256" key="1">
    <source>
        <dbReference type="ARBA" id="ARBA00004651"/>
    </source>
</evidence>
<dbReference type="PANTHER" id="PTHR43520:SF6">
    <property type="entry name" value="COPPER-EXPORTING P-TYPE ATPASE"/>
    <property type="match status" value="1"/>
</dbReference>
<dbReference type="RefSeq" id="WP_144040109.1">
    <property type="nucleotide sequence ID" value="NZ_BMPL01000008.1"/>
</dbReference>
<dbReference type="Proteomes" id="UP000318126">
    <property type="component" value="Unassembled WGS sequence"/>
</dbReference>
<feature type="transmembrane region" description="Helical" evidence="20">
    <location>
        <begin position="697"/>
        <end position="716"/>
    </location>
</feature>
<comment type="caution">
    <text evidence="22">The sequence shown here is derived from an EMBL/GenBank/DDBJ whole genome shotgun (WGS) entry which is preliminary data.</text>
</comment>
<dbReference type="CDD" id="cd00371">
    <property type="entry name" value="HMA"/>
    <property type="match status" value="1"/>
</dbReference>
<evidence type="ECO:0000256" key="4">
    <source>
        <dbReference type="ARBA" id="ARBA00015102"/>
    </source>
</evidence>
<dbReference type="SFLD" id="SFLDS00003">
    <property type="entry name" value="Haloacid_Dehalogenase"/>
    <property type="match status" value="1"/>
</dbReference>
<keyword evidence="5" id="KW-0813">Transport</keyword>
<keyword evidence="7" id="KW-0597">Phosphoprotein</keyword>
<accession>A0A553JPV7</accession>
<dbReference type="SUPFAM" id="SSF55008">
    <property type="entry name" value="HMA, heavy metal-associated domain"/>
    <property type="match status" value="1"/>
</dbReference>
<evidence type="ECO:0000313" key="23">
    <source>
        <dbReference type="Proteomes" id="UP000318126"/>
    </source>
</evidence>
<dbReference type="SUPFAM" id="SSF81653">
    <property type="entry name" value="Calcium ATPase, transduction domain A"/>
    <property type="match status" value="1"/>
</dbReference>
<dbReference type="Gene3D" id="3.40.1110.10">
    <property type="entry name" value="Calcium-transporting ATPase, cytoplasmic domain N"/>
    <property type="match status" value="1"/>
</dbReference>
<feature type="transmembrane region" description="Helical" evidence="20">
    <location>
        <begin position="371"/>
        <end position="394"/>
    </location>
</feature>
<evidence type="ECO:0000256" key="2">
    <source>
        <dbReference type="ARBA" id="ARBA00006024"/>
    </source>
</evidence>
<dbReference type="GO" id="GO:0005507">
    <property type="term" value="F:copper ion binding"/>
    <property type="evidence" value="ECO:0007669"/>
    <property type="project" value="TreeGrafter"/>
</dbReference>
<dbReference type="GO" id="GO:0060003">
    <property type="term" value="P:copper ion export"/>
    <property type="evidence" value="ECO:0007669"/>
    <property type="project" value="UniProtKB-ARBA"/>
</dbReference>
<sequence length="756" mass="79581">MNSITLYVPKMNCASCVAKIEGAFTALNQGKSAISARVNLADKQVLVQGDISAEIAIKTVASVGYESSQIHDAKRAAQTKAEEEAKEYRTRIIQSLFGLGLGIPMMIWGLLGGEMMVNSPAQQLAWGGMGAITLLLLVTTGGHFYKGMWRALKVGGANMDTLIVLGTTSAWLYSMLVVLMPEAFPPEARHVYFEASVMILGLINLGHALELRAKGKTSEAVQRLVGLQSTTATKITDTGDQEVEIAEIKLGDRLRLKPGGRVALDGEVVEGSSNINESMLTGEPLPVIKVAGDRLSAGTVNGNGSIIYKVTAGLSDTRLAKIIDLVQQAQTSKLPIGRLTDKISAYFVPVVVLIAITAAVIWYLLGPAPQLSHALIVLTSVLIIACPCALGLATPMSIMVSVGRAAQMGVLIKNGEALQMASKVTCVVLDKTGTITLGRPSVTDILLTAPSDVEGAKADQTLEQLLTRVASLELHSEHPLASAVLEEAKIRKLTLVEPESFSNVQGRGIVGIVDGATLAVGNRELMKSQGVTGLAMREVEVGELAEQGKTPVYVAQNGELSMIMAITDPIKADAKVAMSALIKSGKRVVLLSGDNLHTARAVADQVGIKEVIAEVLPEQKQQHIIALQAEGEVVAMVGDGINDAPALVSADVGIAMGDGTEVAIESADLTFLSGRLSVLVDTFTLASASMRNIKQNLFGAFIYNTLGIPIAAGVLFPFTGLLLSPVIAGAAMALSSLTVVSNANRLRYVKLSSEQL</sequence>
<feature type="transmembrane region" description="Helical" evidence="20">
    <location>
        <begin position="92"/>
        <end position="111"/>
    </location>
</feature>
<keyword evidence="11" id="KW-0187">Copper transport</keyword>
<keyword evidence="9 20" id="KW-0479">Metal-binding</keyword>
<dbReference type="InterPro" id="IPR023298">
    <property type="entry name" value="ATPase_P-typ_TM_dom_sf"/>
</dbReference>
<feature type="transmembrane region" description="Helical" evidence="20">
    <location>
        <begin position="191"/>
        <end position="209"/>
    </location>
</feature>
<protein>
    <recommendedName>
        <fullName evidence="4">Copper-exporting P-type ATPase</fullName>
        <ecNumber evidence="3">7.2.2.8</ecNumber>
    </recommendedName>
    <alternativeName>
        <fullName evidence="18">Copper-exporting P-type ATPase A</fullName>
    </alternativeName>
    <alternativeName>
        <fullName evidence="19">Cu(+)-exporting ATPase</fullName>
    </alternativeName>
</protein>
<feature type="transmembrane region" description="Helical" evidence="20">
    <location>
        <begin position="157"/>
        <end position="179"/>
    </location>
</feature>
<comment type="similarity">
    <text evidence="2 20">Belongs to the cation transport ATPase (P-type) (TC 3.A.3) family. Type IB subfamily.</text>
</comment>
<dbReference type="InterPro" id="IPR036163">
    <property type="entry name" value="HMA_dom_sf"/>
</dbReference>
<dbReference type="PROSITE" id="PS50846">
    <property type="entry name" value="HMA_2"/>
    <property type="match status" value="1"/>
</dbReference>
<keyword evidence="17 20" id="KW-0472">Membrane</keyword>
<dbReference type="Gene3D" id="3.40.50.1000">
    <property type="entry name" value="HAD superfamily/HAD-like"/>
    <property type="match status" value="1"/>
</dbReference>
<dbReference type="Pfam" id="PF00122">
    <property type="entry name" value="E1-E2_ATPase"/>
    <property type="match status" value="1"/>
</dbReference>
<gene>
    <name evidence="22" type="ORF">FN961_10365</name>
</gene>
<reference evidence="23" key="1">
    <citation type="submission" date="2019-07" db="EMBL/GenBank/DDBJ databases">
        <title>Shewanella sp. YLB-08 draft genomic sequence.</title>
        <authorList>
            <person name="Yu L."/>
        </authorList>
    </citation>
    <scope>NUCLEOTIDE SEQUENCE [LARGE SCALE GENOMIC DNA]</scope>
    <source>
        <strain evidence="23">JCM 20706</strain>
    </source>
</reference>
<dbReference type="Pfam" id="PF00702">
    <property type="entry name" value="Hydrolase"/>
    <property type="match status" value="1"/>
</dbReference>
<dbReference type="InterPro" id="IPR059000">
    <property type="entry name" value="ATPase_P-type_domA"/>
</dbReference>
<name>A0A553JPV7_SHEHA</name>
<evidence type="ECO:0000256" key="5">
    <source>
        <dbReference type="ARBA" id="ARBA00022448"/>
    </source>
</evidence>
<feature type="domain" description="HMA" evidence="21">
    <location>
        <begin position="2"/>
        <end position="68"/>
    </location>
</feature>
<dbReference type="PROSITE" id="PS01229">
    <property type="entry name" value="COF_2"/>
    <property type="match status" value="1"/>
</dbReference>
<dbReference type="InterPro" id="IPR023214">
    <property type="entry name" value="HAD_sf"/>
</dbReference>
<dbReference type="InterPro" id="IPR006121">
    <property type="entry name" value="HMA_dom"/>
</dbReference>
<dbReference type="GO" id="GO:0005886">
    <property type="term" value="C:plasma membrane"/>
    <property type="evidence" value="ECO:0007669"/>
    <property type="project" value="UniProtKB-SubCell"/>
</dbReference>
<keyword evidence="6 20" id="KW-1003">Cell membrane</keyword>
<dbReference type="Pfam" id="PF00403">
    <property type="entry name" value="HMA"/>
    <property type="match status" value="1"/>
</dbReference>
<evidence type="ECO:0000256" key="15">
    <source>
        <dbReference type="ARBA" id="ARBA00023008"/>
    </source>
</evidence>
<keyword evidence="10 20" id="KW-0547">Nucleotide-binding</keyword>
<dbReference type="Gene3D" id="3.30.70.100">
    <property type="match status" value="1"/>
</dbReference>
<dbReference type="EC" id="7.2.2.8" evidence="3"/>
<evidence type="ECO:0000256" key="18">
    <source>
        <dbReference type="ARBA" id="ARBA00029719"/>
    </source>
</evidence>
<dbReference type="GO" id="GO:0005524">
    <property type="term" value="F:ATP binding"/>
    <property type="evidence" value="ECO:0007669"/>
    <property type="project" value="UniProtKB-UniRule"/>
</dbReference>
<keyword evidence="8 20" id="KW-0812">Transmembrane</keyword>
<feature type="transmembrane region" description="Helical" evidence="20">
    <location>
        <begin position="343"/>
        <end position="365"/>
    </location>
</feature>
<keyword evidence="16" id="KW-0406">Ion transport</keyword>
<evidence type="ECO:0000256" key="7">
    <source>
        <dbReference type="ARBA" id="ARBA00022553"/>
    </source>
</evidence>
<feature type="transmembrane region" description="Helical" evidence="20">
    <location>
        <begin position="722"/>
        <end position="740"/>
    </location>
</feature>
<evidence type="ECO:0000256" key="9">
    <source>
        <dbReference type="ARBA" id="ARBA00022723"/>
    </source>
</evidence>
<keyword evidence="12 20" id="KW-0067">ATP-binding</keyword>
<dbReference type="InterPro" id="IPR023299">
    <property type="entry name" value="ATPase_P-typ_cyto_dom_N"/>
</dbReference>
<dbReference type="AlphaFoldDB" id="A0A553JPV7"/>
<dbReference type="NCBIfam" id="TIGR01525">
    <property type="entry name" value="ATPase-IB_hvy"/>
    <property type="match status" value="1"/>
</dbReference>
<evidence type="ECO:0000256" key="13">
    <source>
        <dbReference type="ARBA" id="ARBA00022967"/>
    </source>
</evidence>
<dbReference type="EMBL" id="VKGK01000010">
    <property type="protein sequence ID" value="TRY14493.1"/>
    <property type="molecule type" value="Genomic_DNA"/>
</dbReference>
<dbReference type="GO" id="GO:0140581">
    <property type="term" value="F:P-type monovalent copper transporter activity"/>
    <property type="evidence" value="ECO:0007669"/>
    <property type="project" value="UniProtKB-EC"/>
</dbReference>
<dbReference type="Gene3D" id="2.70.150.10">
    <property type="entry name" value="Calcium-transporting ATPase, cytoplasmic transduction domain A"/>
    <property type="match status" value="1"/>
</dbReference>
<dbReference type="InterPro" id="IPR036412">
    <property type="entry name" value="HAD-like_sf"/>
</dbReference>
<dbReference type="FunFam" id="2.70.150.10:FF:000020">
    <property type="entry name" value="Copper-exporting P-type ATPase A"/>
    <property type="match status" value="1"/>
</dbReference>
<dbReference type="OrthoDB" id="9814270at2"/>
<organism evidence="22 23">
    <name type="scientific">Shewanella hanedai</name>
    <name type="common">Alteromonas hanedai</name>
    <dbReference type="NCBI Taxonomy" id="25"/>
    <lineage>
        <taxon>Bacteria</taxon>
        <taxon>Pseudomonadati</taxon>
        <taxon>Pseudomonadota</taxon>
        <taxon>Gammaproteobacteria</taxon>
        <taxon>Alteromonadales</taxon>
        <taxon>Shewanellaceae</taxon>
        <taxon>Shewanella</taxon>
    </lineage>
</organism>
<dbReference type="SFLD" id="SFLDF00027">
    <property type="entry name" value="p-type_atpase"/>
    <property type="match status" value="1"/>
</dbReference>
<dbReference type="InterPro" id="IPR044492">
    <property type="entry name" value="P_typ_ATPase_HD_dom"/>
</dbReference>
<dbReference type="InterPro" id="IPR008250">
    <property type="entry name" value="ATPase_P-typ_transduc_dom_A_sf"/>
</dbReference>
<dbReference type="GO" id="GO:0043682">
    <property type="term" value="F:P-type divalent copper transporter activity"/>
    <property type="evidence" value="ECO:0007669"/>
    <property type="project" value="TreeGrafter"/>
</dbReference>
<evidence type="ECO:0000256" key="12">
    <source>
        <dbReference type="ARBA" id="ARBA00022840"/>
    </source>
</evidence>
<keyword evidence="13" id="KW-1278">Translocase</keyword>
<evidence type="ECO:0000256" key="16">
    <source>
        <dbReference type="ARBA" id="ARBA00023065"/>
    </source>
</evidence>
<evidence type="ECO:0000256" key="3">
    <source>
        <dbReference type="ARBA" id="ARBA00012517"/>
    </source>
</evidence>
<evidence type="ECO:0000256" key="6">
    <source>
        <dbReference type="ARBA" id="ARBA00022475"/>
    </source>
</evidence>
<dbReference type="GO" id="GO:0016887">
    <property type="term" value="F:ATP hydrolysis activity"/>
    <property type="evidence" value="ECO:0007669"/>
    <property type="project" value="InterPro"/>
</dbReference>
<keyword evidence="15" id="KW-0186">Copper</keyword>
<dbReference type="SUPFAM" id="SSF81665">
    <property type="entry name" value="Calcium ATPase, transmembrane domain M"/>
    <property type="match status" value="1"/>
</dbReference>
<dbReference type="SUPFAM" id="SSF56784">
    <property type="entry name" value="HAD-like"/>
    <property type="match status" value="1"/>
</dbReference>
<evidence type="ECO:0000256" key="17">
    <source>
        <dbReference type="ARBA" id="ARBA00023136"/>
    </source>
</evidence>
<evidence type="ECO:0000256" key="10">
    <source>
        <dbReference type="ARBA" id="ARBA00022741"/>
    </source>
</evidence>
<evidence type="ECO:0000256" key="11">
    <source>
        <dbReference type="ARBA" id="ARBA00022796"/>
    </source>
</evidence>
<dbReference type="GO" id="GO:0055070">
    <property type="term" value="P:copper ion homeostasis"/>
    <property type="evidence" value="ECO:0007669"/>
    <property type="project" value="TreeGrafter"/>
</dbReference>
<dbReference type="NCBIfam" id="TIGR01494">
    <property type="entry name" value="ATPase_P-type"/>
    <property type="match status" value="2"/>
</dbReference>
<evidence type="ECO:0000313" key="22">
    <source>
        <dbReference type="EMBL" id="TRY14493.1"/>
    </source>
</evidence>
<keyword evidence="14 20" id="KW-1133">Transmembrane helix</keyword>
<dbReference type="InterPro" id="IPR001757">
    <property type="entry name" value="P_typ_ATPase"/>
</dbReference>
<dbReference type="SFLD" id="SFLDG00002">
    <property type="entry name" value="C1.7:_P-type_atpase_like"/>
    <property type="match status" value="1"/>
</dbReference>
<proteinExistence type="inferred from homology"/>
<dbReference type="PROSITE" id="PS00154">
    <property type="entry name" value="ATPASE_E1_E2"/>
    <property type="match status" value="1"/>
</dbReference>
<evidence type="ECO:0000256" key="19">
    <source>
        <dbReference type="ARBA" id="ARBA00033239"/>
    </source>
</evidence>
<evidence type="ECO:0000259" key="21">
    <source>
        <dbReference type="PROSITE" id="PS50846"/>
    </source>
</evidence>
<dbReference type="PRINTS" id="PR00119">
    <property type="entry name" value="CATATPASE"/>
</dbReference>
<keyword evidence="23" id="KW-1185">Reference proteome</keyword>
<dbReference type="PRINTS" id="PR00943">
    <property type="entry name" value="CUATPASE"/>
</dbReference>
<dbReference type="PANTHER" id="PTHR43520">
    <property type="entry name" value="ATP7, ISOFORM B"/>
    <property type="match status" value="1"/>
</dbReference>
<dbReference type="InterPro" id="IPR018303">
    <property type="entry name" value="ATPase_P-typ_P_site"/>
</dbReference>
<feature type="transmembrane region" description="Helical" evidence="20">
    <location>
        <begin position="123"/>
        <end position="145"/>
    </location>
</feature>
<dbReference type="CDD" id="cd02094">
    <property type="entry name" value="P-type_ATPase_Cu-like"/>
    <property type="match status" value="1"/>
</dbReference>